<dbReference type="Pfam" id="PF19160">
    <property type="entry name" value="SPARK"/>
    <property type="match status" value="1"/>
</dbReference>
<accession>A0AAV0IRC8</accession>
<keyword evidence="11 17" id="KW-0472">Membrane</keyword>
<organism evidence="20 21">
    <name type="scientific">Linum tenue</name>
    <dbReference type="NCBI Taxonomy" id="586396"/>
    <lineage>
        <taxon>Eukaryota</taxon>
        <taxon>Viridiplantae</taxon>
        <taxon>Streptophyta</taxon>
        <taxon>Embryophyta</taxon>
        <taxon>Tracheophyta</taxon>
        <taxon>Spermatophyta</taxon>
        <taxon>Magnoliopsida</taxon>
        <taxon>eudicotyledons</taxon>
        <taxon>Gunneridae</taxon>
        <taxon>Pentapetalae</taxon>
        <taxon>rosids</taxon>
        <taxon>fabids</taxon>
        <taxon>Malpighiales</taxon>
        <taxon>Linaceae</taxon>
        <taxon>Linum</taxon>
    </lineage>
</organism>
<evidence type="ECO:0000256" key="1">
    <source>
        <dbReference type="ARBA" id="ARBA00004479"/>
    </source>
</evidence>
<feature type="signal peptide" evidence="18">
    <location>
        <begin position="1"/>
        <end position="23"/>
    </location>
</feature>
<dbReference type="PANTHER" id="PTHR47989">
    <property type="entry name" value="OS01G0750732 PROTEIN"/>
    <property type="match status" value="1"/>
</dbReference>
<keyword evidence="12" id="KW-0675">Receptor</keyword>
<evidence type="ECO:0000256" key="17">
    <source>
        <dbReference type="SAM" id="Phobius"/>
    </source>
</evidence>
<evidence type="ECO:0000256" key="3">
    <source>
        <dbReference type="ARBA" id="ARBA00022527"/>
    </source>
</evidence>
<evidence type="ECO:0000256" key="11">
    <source>
        <dbReference type="ARBA" id="ARBA00023136"/>
    </source>
</evidence>
<keyword evidence="13" id="KW-0325">Glycoprotein</keyword>
<dbReference type="Gene3D" id="3.30.200.20">
    <property type="entry name" value="Phosphorylase Kinase, domain 1"/>
    <property type="match status" value="1"/>
</dbReference>
<keyword evidence="3" id="KW-0723">Serine/threonine-protein kinase</keyword>
<reference evidence="20" key="1">
    <citation type="submission" date="2022-08" db="EMBL/GenBank/DDBJ databases">
        <authorList>
            <person name="Gutierrez-Valencia J."/>
        </authorList>
    </citation>
    <scope>NUCLEOTIDE SEQUENCE</scope>
</reference>
<dbReference type="AlphaFoldDB" id="A0AAV0IRC8"/>
<evidence type="ECO:0000259" key="19">
    <source>
        <dbReference type="PROSITE" id="PS50011"/>
    </source>
</evidence>
<dbReference type="GO" id="GO:0016020">
    <property type="term" value="C:membrane"/>
    <property type="evidence" value="ECO:0007669"/>
    <property type="project" value="UniProtKB-SubCell"/>
</dbReference>
<dbReference type="SMART" id="SM00220">
    <property type="entry name" value="S_TKc"/>
    <property type="match status" value="1"/>
</dbReference>
<gene>
    <name evidence="20" type="ORF">LITE_LOCUS10642</name>
</gene>
<keyword evidence="7 16" id="KW-0547">Nucleotide-binding</keyword>
<evidence type="ECO:0000256" key="16">
    <source>
        <dbReference type="PROSITE-ProRule" id="PRU10141"/>
    </source>
</evidence>
<proteinExistence type="predicted"/>
<dbReference type="EC" id="2.7.11.1" evidence="2"/>
<keyword evidence="5 17" id="KW-0812">Transmembrane</keyword>
<dbReference type="Pfam" id="PF00069">
    <property type="entry name" value="Pkinase"/>
    <property type="match status" value="1"/>
</dbReference>
<dbReference type="EMBL" id="CAMGYJ010000004">
    <property type="protein sequence ID" value="CAI0400172.1"/>
    <property type="molecule type" value="Genomic_DNA"/>
</dbReference>
<dbReference type="CDD" id="cd14066">
    <property type="entry name" value="STKc_IRAK"/>
    <property type="match status" value="1"/>
</dbReference>
<evidence type="ECO:0000256" key="2">
    <source>
        <dbReference type="ARBA" id="ARBA00012513"/>
    </source>
</evidence>
<dbReference type="PROSITE" id="PS00107">
    <property type="entry name" value="PROTEIN_KINASE_ATP"/>
    <property type="match status" value="1"/>
</dbReference>
<protein>
    <recommendedName>
        <fullName evidence="2">non-specific serine/threonine protein kinase</fullName>
        <ecNumber evidence="2">2.7.11.1</ecNumber>
    </recommendedName>
</protein>
<dbReference type="Gene3D" id="1.10.510.10">
    <property type="entry name" value="Transferase(Phosphotransferase) domain 1"/>
    <property type="match status" value="1"/>
</dbReference>
<evidence type="ECO:0000256" key="4">
    <source>
        <dbReference type="ARBA" id="ARBA00022679"/>
    </source>
</evidence>
<dbReference type="InterPro" id="IPR017441">
    <property type="entry name" value="Protein_kinase_ATP_BS"/>
</dbReference>
<keyword evidence="10 17" id="KW-1133">Transmembrane helix</keyword>
<feature type="transmembrane region" description="Helical" evidence="17">
    <location>
        <begin position="230"/>
        <end position="257"/>
    </location>
</feature>
<feature type="binding site" evidence="16">
    <location>
        <position position="339"/>
    </location>
    <ligand>
        <name>ATP</name>
        <dbReference type="ChEBI" id="CHEBI:30616"/>
    </ligand>
</feature>
<evidence type="ECO:0000256" key="12">
    <source>
        <dbReference type="ARBA" id="ARBA00023170"/>
    </source>
</evidence>
<dbReference type="InterPro" id="IPR011009">
    <property type="entry name" value="Kinase-like_dom_sf"/>
</dbReference>
<dbReference type="PROSITE" id="PS50011">
    <property type="entry name" value="PROTEIN_KINASE_DOM"/>
    <property type="match status" value="1"/>
</dbReference>
<dbReference type="InterPro" id="IPR000719">
    <property type="entry name" value="Prot_kinase_dom"/>
</dbReference>
<comment type="subcellular location">
    <subcellularLocation>
        <location evidence="1">Membrane</location>
        <topology evidence="1">Single-pass type I membrane protein</topology>
    </subcellularLocation>
</comment>
<evidence type="ECO:0000256" key="9">
    <source>
        <dbReference type="ARBA" id="ARBA00022840"/>
    </source>
</evidence>
<keyword evidence="4" id="KW-0808">Transferase</keyword>
<evidence type="ECO:0000256" key="13">
    <source>
        <dbReference type="ARBA" id="ARBA00023180"/>
    </source>
</evidence>
<dbReference type="SUPFAM" id="SSF56112">
    <property type="entry name" value="Protein kinase-like (PK-like)"/>
    <property type="match status" value="1"/>
</dbReference>
<feature type="chain" id="PRO_5043415306" description="non-specific serine/threonine protein kinase" evidence="18">
    <location>
        <begin position="24"/>
        <end position="634"/>
    </location>
</feature>
<comment type="catalytic activity">
    <reaction evidence="15">
        <text>L-seryl-[protein] + ATP = O-phospho-L-seryl-[protein] + ADP + H(+)</text>
        <dbReference type="Rhea" id="RHEA:17989"/>
        <dbReference type="Rhea" id="RHEA-COMP:9863"/>
        <dbReference type="Rhea" id="RHEA-COMP:11604"/>
        <dbReference type="ChEBI" id="CHEBI:15378"/>
        <dbReference type="ChEBI" id="CHEBI:29999"/>
        <dbReference type="ChEBI" id="CHEBI:30616"/>
        <dbReference type="ChEBI" id="CHEBI:83421"/>
        <dbReference type="ChEBI" id="CHEBI:456216"/>
        <dbReference type="EC" id="2.7.11.1"/>
    </reaction>
</comment>
<comment type="catalytic activity">
    <reaction evidence="14">
        <text>L-threonyl-[protein] + ATP = O-phospho-L-threonyl-[protein] + ADP + H(+)</text>
        <dbReference type="Rhea" id="RHEA:46608"/>
        <dbReference type="Rhea" id="RHEA-COMP:11060"/>
        <dbReference type="Rhea" id="RHEA-COMP:11605"/>
        <dbReference type="ChEBI" id="CHEBI:15378"/>
        <dbReference type="ChEBI" id="CHEBI:30013"/>
        <dbReference type="ChEBI" id="CHEBI:30616"/>
        <dbReference type="ChEBI" id="CHEBI:61977"/>
        <dbReference type="ChEBI" id="CHEBI:456216"/>
        <dbReference type="EC" id="2.7.11.1"/>
    </reaction>
</comment>
<comment type="caution">
    <text evidence="20">The sequence shown here is derived from an EMBL/GenBank/DDBJ whole genome shotgun (WGS) entry which is preliminary data.</text>
</comment>
<dbReference type="GO" id="GO:0005524">
    <property type="term" value="F:ATP binding"/>
    <property type="evidence" value="ECO:0007669"/>
    <property type="project" value="UniProtKB-UniRule"/>
</dbReference>
<evidence type="ECO:0000256" key="8">
    <source>
        <dbReference type="ARBA" id="ARBA00022777"/>
    </source>
</evidence>
<feature type="domain" description="Protein kinase" evidence="19">
    <location>
        <begin position="311"/>
        <end position="601"/>
    </location>
</feature>
<evidence type="ECO:0000256" key="6">
    <source>
        <dbReference type="ARBA" id="ARBA00022729"/>
    </source>
</evidence>
<evidence type="ECO:0000313" key="21">
    <source>
        <dbReference type="Proteomes" id="UP001154282"/>
    </source>
</evidence>
<dbReference type="FunFam" id="1.10.510.10:FF:000287">
    <property type="entry name" value="probable LRR receptor-like serine/threonine-protein kinase RKF3"/>
    <property type="match status" value="1"/>
</dbReference>
<keyword evidence="9 16" id="KW-0067">ATP-binding</keyword>
<keyword evidence="8" id="KW-0418">Kinase</keyword>
<evidence type="ECO:0000256" key="5">
    <source>
        <dbReference type="ARBA" id="ARBA00022692"/>
    </source>
</evidence>
<sequence>MSFLRTSLFFILLLPSIAPLCSSAITLKQQNATSPCPFNFNPIKTLIAEINPTNRTTQCRVLSNGILLLRSRFLRSTGKFLPPPAVIQACRRSYQNWIGKTHFRGLNIESDCGRDMEAAFGSCGNITTRIQFETRFPKSELRELEPFCNDSLENRFPCRGCAHKFTTLAESHFPPGGHCARNYMLMYVSAFLTNHGPGHASTVKCFFRLRQSNPVAAAIPSQNSRGRRRWMVAFAIFGYVLGALAVVTMAVSVTWVVRRKCRCSEVKSTVVRVVDEQNESCETSIDLGSESRRRNITKFSLSEIREATMNFSRENIIGQGCYGNVYRGTLQDGTGVAVKRFKNSSRSSFGDETFAHEVEIIASVKHVNLLALRGYCVTRAGQKSKQRIIVSDLMRNGSVHDHLFLPGGEKCLLPWPIRLKIALGTARGLAYLHYGVHPAIIHRDIKASNILLDELFEPKLADFGLARFDDSQGRTHLSTGAAGTLGYVAPEYALYGRLTEKSDVYSFGVVLLELLSGHKAYELVDDDDEEAGEVRLLGEWAWRLVQQQEGDAIEVVEKGLSGSWPGPMMERFVHLAVICAHPVEQARPTMEQVVKILEKFCDGEEYDLACTHAAESSSDSYTRCDEISSDRDPK</sequence>
<evidence type="ECO:0000256" key="14">
    <source>
        <dbReference type="ARBA" id="ARBA00047899"/>
    </source>
</evidence>
<keyword evidence="21" id="KW-1185">Reference proteome</keyword>
<dbReference type="FunFam" id="3.30.200.20:FF:000015">
    <property type="entry name" value="Somatic embryogenesis receptor kinase 1"/>
    <property type="match status" value="1"/>
</dbReference>
<evidence type="ECO:0000256" key="18">
    <source>
        <dbReference type="SAM" id="SignalP"/>
    </source>
</evidence>
<dbReference type="InterPro" id="IPR043891">
    <property type="entry name" value="SPARK"/>
</dbReference>
<keyword evidence="6 18" id="KW-0732">Signal</keyword>
<evidence type="ECO:0000256" key="7">
    <source>
        <dbReference type="ARBA" id="ARBA00022741"/>
    </source>
</evidence>
<dbReference type="PANTHER" id="PTHR47989:SF62">
    <property type="entry name" value="OS05G0423500 PROTEIN"/>
    <property type="match status" value="1"/>
</dbReference>
<evidence type="ECO:0000313" key="20">
    <source>
        <dbReference type="EMBL" id="CAI0400172.1"/>
    </source>
</evidence>
<dbReference type="GO" id="GO:0004674">
    <property type="term" value="F:protein serine/threonine kinase activity"/>
    <property type="evidence" value="ECO:0007669"/>
    <property type="project" value="UniProtKB-KW"/>
</dbReference>
<dbReference type="PROSITE" id="PS00108">
    <property type="entry name" value="PROTEIN_KINASE_ST"/>
    <property type="match status" value="1"/>
</dbReference>
<evidence type="ECO:0000256" key="10">
    <source>
        <dbReference type="ARBA" id="ARBA00022989"/>
    </source>
</evidence>
<evidence type="ECO:0000256" key="15">
    <source>
        <dbReference type="ARBA" id="ARBA00048679"/>
    </source>
</evidence>
<dbReference type="InterPro" id="IPR008271">
    <property type="entry name" value="Ser/Thr_kinase_AS"/>
</dbReference>
<dbReference type="Proteomes" id="UP001154282">
    <property type="component" value="Unassembled WGS sequence"/>
</dbReference>
<name>A0AAV0IRC8_9ROSI</name>